<accession>A0A1S9ZUR7</accession>
<gene>
    <name evidence="1" type="ORF">B0181_10985</name>
    <name evidence="2" type="ORF">NCTC10293_02378</name>
</gene>
<protein>
    <recommendedName>
        <fullName evidence="5">DUF2336 domain-containing protein</fullName>
    </recommendedName>
</protein>
<reference evidence="2 4" key="2">
    <citation type="submission" date="2018-06" db="EMBL/GenBank/DDBJ databases">
        <authorList>
            <consortium name="Pathogen Informatics"/>
            <person name="Doyle S."/>
        </authorList>
    </citation>
    <scope>NUCLEOTIDE SEQUENCE [LARGE SCALE GENOMIC DNA]</scope>
    <source>
        <strain evidence="2 4">NCTC10293</strain>
    </source>
</reference>
<proteinExistence type="predicted"/>
<name>A0A1S9ZUR7_9GAMM</name>
<dbReference type="AlphaFoldDB" id="A0A1S9ZUR7"/>
<evidence type="ECO:0000313" key="3">
    <source>
        <dbReference type="Proteomes" id="UP000190435"/>
    </source>
</evidence>
<dbReference type="STRING" id="34060.B0181_10985"/>
<evidence type="ECO:0000313" key="2">
    <source>
        <dbReference type="EMBL" id="STZ14781.1"/>
    </source>
</evidence>
<sequence length="112" mass="12259">MTQTDKIKQVSAEILTLCESPNTALQAIHKIIGAGGAGELSWQVVYQRVMADQDVQGAYYLATFAQKIDDLPFDARPLIDMVMAHGDDALKNALLDKLPKQAKEQLSKSDAK</sequence>
<dbReference type="EMBL" id="MUXU01000085">
    <property type="protein sequence ID" value="OOR87147.1"/>
    <property type="molecule type" value="Genomic_DNA"/>
</dbReference>
<dbReference type="Proteomes" id="UP000255279">
    <property type="component" value="Unassembled WGS sequence"/>
</dbReference>
<evidence type="ECO:0000313" key="4">
    <source>
        <dbReference type="Proteomes" id="UP000255279"/>
    </source>
</evidence>
<organism evidence="1 3">
    <name type="scientific">Moraxella caviae</name>
    <dbReference type="NCBI Taxonomy" id="34060"/>
    <lineage>
        <taxon>Bacteria</taxon>
        <taxon>Pseudomonadati</taxon>
        <taxon>Pseudomonadota</taxon>
        <taxon>Gammaproteobacteria</taxon>
        <taxon>Moraxellales</taxon>
        <taxon>Moraxellaceae</taxon>
        <taxon>Moraxella</taxon>
    </lineage>
</organism>
<reference evidence="1 3" key="1">
    <citation type="submission" date="2017-02" db="EMBL/GenBank/DDBJ databases">
        <title>Draft genome sequence of Moraxella caviae CCUG 355 type strain.</title>
        <authorList>
            <person name="Engstrom-Jakobsson H."/>
            <person name="Salva-Serra F."/>
            <person name="Thorell K."/>
            <person name="Gonzales-Siles L."/>
            <person name="Karlsson R."/>
            <person name="Boulund F."/>
            <person name="Engstrand L."/>
            <person name="Moore E."/>
        </authorList>
    </citation>
    <scope>NUCLEOTIDE SEQUENCE [LARGE SCALE GENOMIC DNA]</scope>
    <source>
        <strain evidence="1 3">CCUG 355</strain>
    </source>
</reference>
<dbReference type="OrthoDB" id="6649623at2"/>
<dbReference type="RefSeq" id="WP_078277532.1">
    <property type="nucleotide sequence ID" value="NZ_MUXU01000085.1"/>
</dbReference>
<evidence type="ECO:0008006" key="5">
    <source>
        <dbReference type="Google" id="ProtNLM"/>
    </source>
</evidence>
<evidence type="ECO:0000313" key="1">
    <source>
        <dbReference type="EMBL" id="OOR87147.1"/>
    </source>
</evidence>
<dbReference type="EMBL" id="UGQE01000004">
    <property type="protein sequence ID" value="STZ14781.1"/>
    <property type="molecule type" value="Genomic_DNA"/>
</dbReference>
<dbReference type="Proteomes" id="UP000190435">
    <property type="component" value="Unassembled WGS sequence"/>
</dbReference>
<keyword evidence="3" id="KW-1185">Reference proteome</keyword>